<evidence type="ECO:0000313" key="2">
    <source>
        <dbReference type="EMBL" id="OTW50734.1"/>
    </source>
</evidence>
<organism evidence="2 3">
    <name type="scientific">Bacillus thuringiensis serovar mexicanensis</name>
    <dbReference type="NCBI Taxonomy" id="180868"/>
    <lineage>
        <taxon>Bacteria</taxon>
        <taxon>Bacillati</taxon>
        <taxon>Bacillota</taxon>
        <taxon>Bacilli</taxon>
        <taxon>Bacillales</taxon>
        <taxon>Bacillaceae</taxon>
        <taxon>Bacillus</taxon>
        <taxon>Bacillus cereus group</taxon>
    </lineage>
</organism>
<comment type="caution">
    <text evidence="2">The sequence shown here is derived from an EMBL/GenBank/DDBJ whole genome shotgun (WGS) entry which is preliminary data.</text>
</comment>
<keyword evidence="1" id="KW-1133">Transmembrane helix</keyword>
<keyword evidence="1" id="KW-0812">Transmembrane</keyword>
<protein>
    <submittedName>
        <fullName evidence="2">Uncharacterized protein</fullName>
    </submittedName>
</protein>
<dbReference type="Proteomes" id="UP000195152">
    <property type="component" value="Unassembled WGS sequence"/>
</dbReference>
<evidence type="ECO:0000313" key="3">
    <source>
        <dbReference type="Proteomes" id="UP000195152"/>
    </source>
</evidence>
<sequence>MMMLLVVFTFGLTNVKNIPGIALYFVTDLPIVAFSISVIAIITPPFINTYWHYKCYMKL</sequence>
<feature type="transmembrane region" description="Helical" evidence="1">
    <location>
        <begin position="33"/>
        <end position="53"/>
    </location>
</feature>
<name>A0A242WAA4_BACTU</name>
<reference evidence="2 3" key="1">
    <citation type="submission" date="2016-10" db="EMBL/GenBank/DDBJ databases">
        <title>Comparative genomics of Bacillus thuringiensis reveals a path to pathogens against multiple invertebrate hosts.</title>
        <authorList>
            <person name="Zheng J."/>
            <person name="Gao Q."/>
            <person name="Liu H."/>
            <person name="Peng D."/>
            <person name="Ruan L."/>
            <person name="Sun M."/>
        </authorList>
    </citation>
    <scope>NUCLEOTIDE SEQUENCE [LARGE SCALE GENOMIC DNA]</scope>
    <source>
        <strain evidence="2">BGSC 4AC1</strain>
    </source>
</reference>
<gene>
    <name evidence="2" type="ORF">BK699_09265</name>
</gene>
<dbReference type="EMBL" id="NFCF01000063">
    <property type="protein sequence ID" value="OTW50734.1"/>
    <property type="molecule type" value="Genomic_DNA"/>
</dbReference>
<keyword evidence="1" id="KW-0472">Membrane</keyword>
<proteinExistence type="predicted"/>
<evidence type="ECO:0000256" key="1">
    <source>
        <dbReference type="SAM" id="Phobius"/>
    </source>
</evidence>
<accession>A0A242WAA4</accession>
<dbReference type="AlphaFoldDB" id="A0A242WAA4"/>